<dbReference type="Gene3D" id="3.30.460.40">
    <property type="match status" value="1"/>
</dbReference>
<dbReference type="SUPFAM" id="SSF81301">
    <property type="entry name" value="Nucleotidyltransferase"/>
    <property type="match status" value="1"/>
</dbReference>
<evidence type="ECO:0000313" key="2">
    <source>
        <dbReference type="Proteomes" id="UP001549251"/>
    </source>
</evidence>
<name>A0ABV2PT06_9GAMM</name>
<evidence type="ECO:0008006" key="3">
    <source>
        <dbReference type="Google" id="ProtNLM"/>
    </source>
</evidence>
<dbReference type="EMBL" id="JBEPSD010000001">
    <property type="protein sequence ID" value="MET4568154.1"/>
    <property type="molecule type" value="Genomic_DNA"/>
</dbReference>
<dbReference type="Proteomes" id="UP001549251">
    <property type="component" value="Unassembled WGS sequence"/>
</dbReference>
<comment type="caution">
    <text evidence="1">The sequence shown here is derived from an EMBL/GenBank/DDBJ whole genome shotgun (WGS) entry which is preliminary data.</text>
</comment>
<keyword evidence="2" id="KW-1185">Reference proteome</keyword>
<reference evidence="1 2" key="1">
    <citation type="submission" date="2024-06" db="EMBL/GenBank/DDBJ databases">
        <title>Sorghum-associated microbial communities from plants grown in Nebraska, USA.</title>
        <authorList>
            <person name="Schachtman D."/>
        </authorList>
    </citation>
    <scope>NUCLEOTIDE SEQUENCE [LARGE SCALE GENOMIC DNA]</scope>
    <source>
        <strain evidence="1 2">1757</strain>
    </source>
</reference>
<organism evidence="1 2">
    <name type="scientific">Rhodanobacter soli</name>
    <dbReference type="NCBI Taxonomy" id="590609"/>
    <lineage>
        <taxon>Bacteria</taxon>
        <taxon>Pseudomonadati</taxon>
        <taxon>Pseudomonadota</taxon>
        <taxon>Gammaproteobacteria</taxon>
        <taxon>Lysobacterales</taxon>
        <taxon>Rhodanobacteraceae</taxon>
        <taxon>Rhodanobacter</taxon>
    </lineage>
</organism>
<dbReference type="RefSeq" id="WP_354546994.1">
    <property type="nucleotide sequence ID" value="NZ_JBEPSD010000001.1"/>
</dbReference>
<proteinExistence type="predicted"/>
<accession>A0ABV2PT06</accession>
<sequence>MNASVHAIPETALREVLASAVPELHRHCRDPWMVIGSAAARLAGAEVVVADLDVLTSVRDAEALIRHWQARRDDTYVPRGEERFRSCFARFRFPGLPVEVMGGLELCGERGWEPVRVDRVVTLDAGGLAVPIPAAAEQIRVLESFGRPKDLQRAALLRRLSEERQ</sequence>
<gene>
    <name evidence="1" type="ORF">ABIE04_000481</name>
</gene>
<evidence type="ECO:0000313" key="1">
    <source>
        <dbReference type="EMBL" id="MET4568154.1"/>
    </source>
</evidence>
<dbReference type="InterPro" id="IPR043519">
    <property type="entry name" value="NT_sf"/>
</dbReference>
<protein>
    <recommendedName>
        <fullName evidence="3">Nucleotidyltransferase family protein</fullName>
    </recommendedName>
</protein>